<dbReference type="EMBL" id="JACGWS010000019">
    <property type="protein sequence ID" value="MBC8757376.1"/>
    <property type="molecule type" value="Genomic_DNA"/>
</dbReference>
<dbReference type="Gene3D" id="3.10.350.10">
    <property type="entry name" value="LysM domain"/>
    <property type="match status" value="1"/>
</dbReference>
<dbReference type="CDD" id="cd00118">
    <property type="entry name" value="LysM"/>
    <property type="match status" value="1"/>
</dbReference>
<protein>
    <submittedName>
        <fullName evidence="2">LysM peptidoglycan-binding domain-containing protein</fullName>
    </submittedName>
</protein>
<dbReference type="InterPro" id="IPR036779">
    <property type="entry name" value="LysM_dom_sf"/>
</dbReference>
<evidence type="ECO:0000259" key="1">
    <source>
        <dbReference type="PROSITE" id="PS51782"/>
    </source>
</evidence>
<dbReference type="Proteomes" id="UP000619238">
    <property type="component" value="Unassembled WGS sequence"/>
</dbReference>
<feature type="domain" description="LysM" evidence="1">
    <location>
        <begin position="195"/>
        <end position="242"/>
    </location>
</feature>
<comment type="caution">
    <text evidence="2">The sequence shown here is derived from an EMBL/GenBank/DDBJ whole genome shotgun (WGS) entry which is preliminary data.</text>
</comment>
<proteinExistence type="predicted"/>
<keyword evidence="3" id="KW-1185">Reference proteome</keyword>
<dbReference type="Pfam" id="PF19266">
    <property type="entry name" value="CIS_tube"/>
    <property type="match status" value="1"/>
</dbReference>
<dbReference type="InterPro" id="IPR018392">
    <property type="entry name" value="LysM"/>
</dbReference>
<dbReference type="RefSeq" id="WP_187564417.1">
    <property type="nucleotide sequence ID" value="NZ_JACGWS010000019.1"/>
</dbReference>
<reference evidence="2 3" key="1">
    <citation type="submission" date="2020-07" db="EMBL/GenBank/DDBJ databases">
        <title>Description of Kordia aestuariivivens sp. nov., isolated from a tidal flat.</title>
        <authorList>
            <person name="Park S."/>
            <person name="Yoon J.-H."/>
        </authorList>
    </citation>
    <scope>NUCLEOTIDE SEQUENCE [LARGE SCALE GENOMIC DNA]</scope>
    <source>
        <strain evidence="2 3">YSTF-M3</strain>
    </source>
</reference>
<evidence type="ECO:0000313" key="3">
    <source>
        <dbReference type="Proteomes" id="UP000619238"/>
    </source>
</evidence>
<accession>A0ABR7QFP5</accession>
<gene>
    <name evidence="2" type="ORF">H2O64_22090</name>
</gene>
<name>A0ABR7QFP5_9FLAO</name>
<dbReference type="InterPro" id="IPR045361">
    <property type="entry name" value="CIS_tube_prot_N"/>
</dbReference>
<evidence type="ECO:0000313" key="2">
    <source>
        <dbReference type="EMBL" id="MBC8757376.1"/>
    </source>
</evidence>
<sequence length="251" mass="28166">MAFLGELEKMIISKLDQDGAPQGEPIEVLINPDGYKESYTVEYNDDQQNNSGGQAPKFVKVKPGDYSFKLLFDSTGIFDVVGLNLADTLSSIAADISGFIPFQDDEAENNNIVEEVEKIKEFVVYQGDIHKPYELQINWGALELKCILTKLEIDYKLFNPQGFPIRALATLTCKQSTSEVLRLAKEKKSSPDLTHIRTVKEGDTLPLMAYRIYGNSKYYLEVARANNLLNFRNLTPGTELIFPPLDKTQSA</sequence>
<organism evidence="2 3">
    <name type="scientific">Kordia aestuariivivens</name>
    <dbReference type="NCBI Taxonomy" id="2759037"/>
    <lineage>
        <taxon>Bacteria</taxon>
        <taxon>Pseudomonadati</taxon>
        <taxon>Bacteroidota</taxon>
        <taxon>Flavobacteriia</taxon>
        <taxon>Flavobacteriales</taxon>
        <taxon>Flavobacteriaceae</taxon>
        <taxon>Kordia</taxon>
    </lineage>
</organism>
<dbReference type="PROSITE" id="PS51782">
    <property type="entry name" value="LYSM"/>
    <property type="match status" value="1"/>
</dbReference>